<evidence type="ECO:0000313" key="3">
    <source>
        <dbReference type="Proteomes" id="UP000722485"/>
    </source>
</evidence>
<gene>
    <name evidence="2" type="ORF">G7Z17_g11344</name>
</gene>
<feature type="compositionally biased region" description="Basic and acidic residues" evidence="1">
    <location>
        <begin position="20"/>
        <end position="35"/>
    </location>
</feature>
<feature type="compositionally biased region" description="Basic residues" evidence="1">
    <location>
        <begin position="1"/>
        <end position="10"/>
    </location>
</feature>
<feature type="compositionally biased region" description="Basic and acidic residues" evidence="1">
    <location>
        <begin position="57"/>
        <end position="73"/>
    </location>
</feature>
<accession>A0A9P5H0E3</accession>
<feature type="compositionally biased region" description="Basic and acidic residues" evidence="1">
    <location>
        <begin position="137"/>
        <end position="150"/>
    </location>
</feature>
<feature type="region of interest" description="Disordered" evidence="1">
    <location>
        <begin position="137"/>
        <end position="186"/>
    </location>
</feature>
<sequence length="284" mass="29693">MNGVSRRRGSRAWPGLGDLVKAEEPPHRTHTDARTHTSLTHTSSSALDATSKRGSKGAREPGSKGQRTGERVRTPGLKCESARCWGGVERGVERAKSTGDRGDPGNVGLGPLIWGVGCGQAAAGEVVRWRVGGGEIEDARDRREADDTRQQGEPGSPNGGREGQDRDKASQGPGGALYSTESIAKPGDGLCPPAQIGAAWRFGRRQLSSLPGAASLAARYVVRTLPLQFQFCSFQPAVPVCSVCGVCGVCSASAGGEPPSVGWPFDGFLLASCWPPVGLLPIAW</sequence>
<dbReference type="EMBL" id="JAANBB010000419">
    <property type="protein sequence ID" value="KAF7542719.1"/>
    <property type="molecule type" value="Genomic_DNA"/>
</dbReference>
<dbReference type="AlphaFoldDB" id="A0A9P5H0E3"/>
<feature type="region of interest" description="Disordered" evidence="1">
    <location>
        <begin position="1"/>
        <end position="84"/>
    </location>
</feature>
<name>A0A9P5H0E3_9HYPO</name>
<feature type="compositionally biased region" description="Low complexity" evidence="1">
    <location>
        <begin position="36"/>
        <end position="49"/>
    </location>
</feature>
<dbReference type="Proteomes" id="UP000722485">
    <property type="component" value="Unassembled WGS sequence"/>
</dbReference>
<evidence type="ECO:0000313" key="2">
    <source>
        <dbReference type="EMBL" id="KAF7542719.1"/>
    </source>
</evidence>
<protein>
    <submittedName>
        <fullName evidence="2">Uncharacterized protein</fullName>
    </submittedName>
</protein>
<proteinExistence type="predicted"/>
<organism evidence="2 3">
    <name type="scientific">Cylindrodendrum hubeiense</name>
    <dbReference type="NCBI Taxonomy" id="595255"/>
    <lineage>
        <taxon>Eukaryota</taxon>
        <taxon>Fungi</taxon>
        <taxon>Dikarya</taxon>
        <taxon>Ascomycota</taxon>
        <taxon>Pezizomycotina</taxon>
        <taxon>Sordariomycetes</taxon>
        <taxon>Hypocreomycetidae</taxon>
        <taxon>Hypocreales</taxon>
        <taxon>Nectriaceae</taxon>
        <taxon>Cylindrodendrum</taxon>
    </lineage>
</organism>
<reference evidence="2" key="1">
    <citation type="submission" date="2020-03" db="EMBL/GenBank/DDBJ databases">
        <title>Draft Genome Sequence of Cylindrodendrum hubeiense.</title>
        <authorList>
            <person name="Buettner E."/>
            <person name="Kellner H."/>
        </authorList>
    </citation>
    <scope>NUCLEOTIDE SEQUENCE</scope>
    <source>
        <strain evidence="2">IHI 201604</strain>
    </source>
</reference>
<evidence type="ECO:0000256" key="1">
    <source>
        <dbReference type="SAM" id="MobiDB-lite"/>
    </source>
</evidence>
<keyword evidence="3" id="KW-1185">Reference proteome</keyword>
<comment type="caution">
    <text evidence="2">The sequence shown here is derived from an EMBL/GenBank/DDBJ whole genome shotgun (WGS) entry which is preliminary data.</text>
</comment>